<accession>A0A812N186</accession>
<evidence type="ECO:0000256" key="1">
    <source>
        <dbReference type="SAM" id="MobiDB-lite"/>
    </source>
</evidence>
<organism evidence="2 3">
    <name type="scientific">Symbiodinium pilosum</name>
    <name type="common">Dinoflagellate</name>
    <dbReference type="NCBI Taxonomy" id="2952"/>
    <lineage>
        <taxon>Eukaryota</taxon>
        <taxon>Sar</taxon>
        <taxon>Alveolata</taxon>
        <taxon>Dinophyceae</taxon>
        <taxon>Suessiales</taxon>
        <taxon>Symbiodiniaceae</taxon>
        <taxon>Symbiodinium</taxon>
    </lineage>
</organism>
<gene>
    <name evidence="2" type="ORF">SPIL2461_LOCUS6600</name>
</gene>
<keyword evidence="3" id="KW-1185">Reference proteome</keyword>
<dbReference type="Proteomes" id="UP000649617">
    <property type="component" value="Unassembled WGS sequence"/>
</dbReference>
<proteinExistence type="predicted"/>
<name>A0A812N186_SYMPI</name>
<dbReference type="EMBL" id="CAJNIZ010010084">
    <property type="protein sequence ID" value="CAE7293606.1"/>
    <property type="molecule type" value="Genomic_DNA"/>
</dbReference>
<reference evidence="2" key="1">
    <citation type="submission" date="2021-02" db="EMBL/GenBank/DDBJ databases">
        <authorList>
            <person name="Dougan E. K."/>
            <person name="Rhodes N."/>
            <person name="Thang M."/>
            <person name="Chan C."/>
        </authorList>
    </citation>
    <scope>NUCLEOTIDE SEQUENCE</scope>
</reference>
<dbReference type="AlphaFoldDB" id="A0A812N186"/>
<protein>
    <submittedName>
        <fullName evidence="2">Uncharacterized protein</fullName>
    </submittedName>
</protein>
<feature type="region of interest" description="Disordered" evidence="1">
    <location>
        <begin position="44"/>
        <end position="75"/>
    </location>
</feature>
<sequence>MEFMPDATRSGRWNAPWERWQEQPQSLEVDWYEPARSHDEAYVPDFPEQSEEFHLPPTEGAECELPQGDEPPEGQWGEETNENFNSWSIAGSSTEVGPENNIVAGGDARAAPEDECVGSSSSDEASECEAPRNFLARLEVPAPPDGMRFLRHANSRVGHIIKIEHKHRFQCGRMVTSAYGPPGDLQYDTSAQGVTTSRQMAFCAGSPNQSPTDDAVKNLAEKVDATPEGASATIGQVANMRMLLFERARLVTAHVKTQATADDADVTGRKLPHVEKQARLVEQRKRLVGVLVEGETQPSYALVDMCQLISESNSITWISPAKCTKRDVEMQMLGKEKTSLVQAETGALRLSTAAKVPEAEHEHDLYTQTLMAYLNTEPAAGMPRVSVAQVIRADREVWTIMNREIQPPVTAKNASGVPVMAEALSRPASKAKAKAGKHKQASSMIPESLKGSTCRIKEGASKVSTCVRTAIKQDTALRIVARGVPLYMGDYVVLEGEVRAEGQGSETKHINGKDVTGGVLPWKRVVIAAFTIRNLEKLSPQSLKQLCVVFIFVEQQTCASAESEKDNILLLWIAPPCGTASRAREKPLPSFVKAGLKVPVPLRNDAFPDGLGKLSATDKQRVEESNQLYEQVTAIVREALKLQLHVAIENPTNSLDWETSFSAPLKEVLHAFYVTFHNCGSAVPTGRVPEKGGGCRAILGRWTRPSSRKQRSSCTGPSHRIFRKHFEESAYSSGKRNQECRFPDTNLIQDIKKGFNLTGWLEQGGLFEPKVRAPDFDVSTLKKMARGLNAHTLERLSNRQDPVLEEKTWSESCEELQKGWMFRDEHVDQAKQCTGMRFGILQGSAGKLRVIDDLSVCGINGAAGLKEAFQLHTADRDLVRIAVNEPGKSSPTFLGINALPFGAAGSEITEEVQGILTADRLIAKQSEQLRGRMCFFEGFVFGRVPSTALRCMDRAARSGATKGCLAADVIRALHALLDRLATARPLELSYKSERTFILFTDGACEGHPKVGSIGGVVIGLHGEPISFFSERLPDSFMQALSENSENPIFELELLPVLASYMIWREWIRHSQIVIYIDNTGAKDVLQAATGGHGLGHLILCECLKDENLLGLKPWFSRVPSFSNLADAPSRGDVHALLASGCSWMRVQWEDVLKRVLSEGA</sequence>
<feature type="region of interest" description="Disordered" evidence="1">
    <location>
        <begin position="1"/>
        <end position="21"/>
    </location>
</feature>
<evidence type="ECO:0000313" key="3">
    <source>
        <dbReference type="Proteomes" id="UP000649617"/>
    </source>
</evidence>
<comment type="caution">
    <text evidence="2">The sequence shown here is derived from an EMBL/GenBank/DDBJ whole genome shotgun (WGS) entry which is preliminary data.</text>
</comment>
<evidence type="ECO:0000313" key="2">
    <source>
        <dbReference type="EMBL" id="CAE7293606.1"/>
    </source>
</evidence>
<dbReference type="OrthoDB" id="427885at2759"/>